<dbReference type="PRINTS" id="PR01217">
    <property type="entry name" value="PRICHEXTENSN"/>
</dbReference>
<name>A0ABR7L2N8_9PSEU</name>
<evidence type="ECO:0000313" key="4">
    <source>
        <dbReference type="Proteomes" id="UP000734823"/>
    </source>
</evidence>
<evidence type="ECO:0000256" key="1">
    <source>
        <dbReference type="SAM" id="MobiDB-lite"/>
    </source>
</evidence>
<dbReference type="EMBL" id="JABVED010000003">
    <property type="protein sequence ID" value="MBC6446953.1"/>
    <property type="molecule type" value="Genomic_DNA"/>
</dbReference>
<feature type="chain" id="PRO_5047405753" evidence="2">
    <location>
        <begin position="27"/>
        <end position="273"/>
    </location>
</feature>
<accession>A0ABR7L2N8</accession>
<dbReference type="Proteomes" id="UP000734823">
    <property type="component" value="Unassembled WGS sequence"/>
</dbReference>
<sequence>MFRKLAIGLAAAATGLVGLGVPSAAAEPTETCSESIDSLKANLAALSEEAQAETPDLATTTDLVTSFRTLVTTLQTDECLPEVPPGEGVELDSCHEATAKLLSHLYSAIALVTSAEANAAAVGAEAEGAAKALDKLTEGECVKDEAPPEEPPAPPVEEPAPPVEEPAPPVEEPAPPVEEPAPPVEEPAPPVEEPAPPVEEPAPPVEEPAPPVEEPAPPVEEPAPPVEEPAPPVEEPAPPVEEPAPPVEEPAPPVEEPAPPVELPEPVPGPQRP</sequence>
<feature type="signal peptide" evidence="2">
    <location>
        <begin position="1"/>
        <end position="26"/>
    </location>
</feature>
<feature type="compositionally biased region" description="Pro residues" evidence="1">
    <location>
        <begin position="149"/>
        <end position="273"/>
    </location>
</feature>
<keyword evidence="2" id="KW-0732">Signal</keyword>
<protein>
    <submittedName>
        <fullName evidence="3">Uncharacterized protein</fullName>
    </submittedName>
</protein>
<organism evidence="3 4">
    <name type="scientific">Actinokineospora xionganensis</name>
    <dbReference type="NCBI Taxonomy" id="2684470"/>
    <lineage>
        <taxon>Bacteria</taxon>
        <taxon>Bacillati</taxon>
        <taxon>Actinomycetota</taxon>
        <taxon>Actinomycetes</taxon>
        <taxon>Pseudonocardiales</taxon>
        <taxon>Pseudonocardiaceae</taxon>
        <taxon>Actinokineospora</taxon>
    </lineage>
</organism>
<feature type="region of interest" description="Disordered" evidence="1">
    <location>
        <begin position="142"/>
        <end position="273"/>
    </location>
</feature>
<comment type="caution">
    <text evidence="3">The sequence shown here is derived from an EMBL/GenBank/DDBJ whole genome shotgun (WGS) entry which is preliminary data.</text>
</comment>
<reference evidence="3 4" key="1">
    <citation type="submission" date="2020-06" db="EMBL/GenBank/DDBJ databases">
        <title>Actinokineospora xiongansis sp. nov., isolated from soil of Baiyangdian.</title>
        <authorList>
            <person name="Zhang X."/>
        </authorList>
    </citation>
    <scope>NUCLEOTIDE SEQUENCE [LARGE SCALE GENOMIC DNA]</scope>
    <source>
        <strain evidence="3 4">HBU206404</strain>
    </source>
</reference>
<keyword evidence="4" id="KW-1185">Reference proteome</keyword>
<evidence type="ECO:0000313" key="3">
    <source>
        <dbReference type="EMBL" id="MBC6446953.1"/>
    </source>
</evidence>
<dbReference type="RefSeq" id="WP_187219328.1">
    <property type="nucleotide sequence ID" value="NZ_JABVED010000003.1"/>
</dbReference>
<evidence type="ECO:0000256" key="2">
    <source>
        <dbReference type="SAM" id="SignalP"/>
    </source>
</evidence>
<proteinExistence type="predicted"/>
<gene>
    <name evidence="3" type="ORF">GPZ80_07180</name>
</gene>